<accession>A0A6I5NI03</accession>
<feature type="transmembrane region" description="Helical" evidence="1">
    <location>
        <begin position="12"/>
        <end position="32"/>
    </location>
</feature>
<protein>
    <submittedName>
        <fullName evidence="2">YitT family protein</fullName>
    </submittedName>
</protein>
<comment type="caution">
    <text evidence="2">The sequence shown here is derived from an EMBL/GenBank/DDBJ whole genome shotgun (WGS) entry which is preliminary data.</text>
</comment>
<keyword evidence="3" id="KW-1185">Reference proteome</keyword>
<organism evidence="2 3">
    <name type="scientific">Bifidobacterium choloepi</name>
    <dbReference type="NCBI Taxonomy" id="2614131"/>
    <lineage>
        <taxon>Bacteria</taxon>
        <taxon>Bacillati</taxon>
        <taxon>Actinomycetota</taxon>
        <taxon>Actinomycetes</taxon>
        <taxon>Bifidobacteriales</taxon>
        <taxon>Bifidobacteriaceae</taxon>
        <taxon>Bifidobacterium</taxon>
    </lineage>
</organism>
<feature type="transmembrane region" description="Helical" evidence="1">
    <location>
        <begin position="52"/>
        <end position="71"/>
    </location>
</feature>
<reference evidence="2 3" key="1">
    <citation type="submission" date="2019-09" db="EMBL/GenBank/DDBJ databases">
        <title>Phylogenetic characterization of a novel taxon of the genus Bifidobacterium: Bifidobacterium choloepi sp. nov.</title>
        <authorList>
            <person name="Modesto M."/>
            <person name="Satti M."/>
        </authorList>
    </citation>
    <scope>NUCLEOTIDE SEQUENCE [LARGE SCALE GENOMIC DNA]</scope>
    <source>
        <strain evidence="2 3">BRDM6</strain>
    </source>
</reference>
<evidence type="ECO:0000256" key="1">
    <source>
        <dbReference type="SAM" id="Phobius"/>
    </source>
</evidence>
<name>A0A6I5NI03_9BIFI</name>
<gene>
    <name evidence="2" type="ORF">F6S87_05005</name>
</gene>
<keyword evidence="1" id="KW-0812">Transmembrane</keyword>
<dbReference type="PANTHER" id="PTHR40078">
    <property type="entry name" value="INTEGRAL MEMBRANE PROTEIN-RELATED"/>
    <property type="match status" value="1"/>
</dbReference>
<dbReference type="PANTHER" id="PTHR40078:SF1">
    <property type="entry name" value="INTEGRAL MEMBRANE PROTEIN"/>
    <property type="match status" value="1"/>
</dbReference>
<keyword evidence="1" id="KW-1133">Transmembrane helix</keyword>
<dbReference type="InterPro" id="IPR038750">
    <property type="entry name" value="YczE/YyaS-like"/>
</dbReference>
<evidence type="ECO:0000313" key="2">
    <source>
        <dbReference type="EMBL" id="NEG69963.1"/>
    </source>
</evidence>
<sequence length="217" mass="23408">MEGEHFVRRGILLVAGLIISALGVSLSIKAALGTSPISSVPYVTSQISGLSVGTTTIIMNTCFVVLELLILRRDSNWTHVAQIAVAFIMGSMIDVWDAILPFSTPSSYLLQWAMCACGVVFVALGISMEVRANMFLNAGEGLVMAMCRVLPWKFGNMKVAFDVCCVLFAVVSGLLCLHGLIGVREGTVAAAICVGLCVKVFNRIIHKIDLRRWELAD</sequence>
<dbReference type="EMBL" id="VYSG01000001">
    <property type="protein sequence ID" value="NEG69963.1"/>
    <property type="molecule type" value="Genomic_DNA"/>
</dbReference>
<dbReference type="AlphaFoldDB" id="A0A6I5NI03"/>
<dbReference type="Proteomes" id="UP000469292">
    <property type="component" value="Unassembled WGS sequence"/>
</dbReference>
<evidence type="ECO:0000313" key="3">
    <source>
        <dbReference type="Proteomes" id="UP000469292"/>
    </source>
</evidence>
<dbReference type="Pfam" id="PF19700">
    <property type="entry name" value="DUF6198"/>
    <property type="match status" value="1"/>
</dbReference>
<feature type="transmembrane region" description="Helical" evidence="1">
    <location>
        <begin position="83"/>
        <end position="102"/>
    </location>
</feature>
<feature type="transmembrane region" description="Helical" evidence="1">
    <location>
        <begin position="187"/>
        <end position="205"/>
    </location>
</feature>
<feature type="transmembrane region" description="Helical" evidence="1">
    <location>
        <begin position="108"/>
        <end position="126"/>
    </location>
</feature>
<proteinExistence type="predicted"/>
<keyword evidence="1" id="KW-0472">Membrane</keyword>
<feature type="transmembrane region" description="Helical" evidence="1">
    <location>
        <begin position="159"/>
        <end position="181"/>
    </location>
</feature>